<dbReference type="Proteomes" id="UP001381693">
    <property type="component" value="Unassembled WGS sequence"/>
</dbReference>
<evidence type="ECO:0000313" key="7">
    <source>
        <dbReference type="Proteomes" id="UP001381693"/>
    </source>
</evidence>
<dbReference type="PANTHER" id="PTHR13243">
    <property type="entry name" value="HSPC111 PROTEIN-RELATED"/>
    <property type="match status" value="1"/>
</dbReference>
<feature type="region of interest" description="Disordered" evidence="5">
    <location>
        <begin position="1"/>
        <end position="31"/>
    </location>
</feature>
<dbReference type="AlphaFoldDB" id="A0AAN8WIY1"/>
<evidence type="ECO:0000256" key="1">
    <source>
        <dbReference type="ARBA" id="ARBA00004604"/>
    </source>
</evidence>
<dbReference type="PANTHER" id="PTHR13243:SF1">
    <property type="entry name" value="NUCLEOLAR PROTEIN 16"/>
    <property type="match status" value="1"/>
</dbReference>
<gene>
    <name evidence="6" type="ORF">SK128_026259</name>
</gene>
<evidence type="ECO:0000256" key="5">
    <source>
        <dbReference type="SAM" id="MobiDB-lite"/>
    </source>
</evidence>
<dbReference type="EMBL" id="JAXCGZ010022975">
    <property type="protein sequence ID" value="KAK7019765.1"/>
    <property type="molecule type" value="Genomic_DNA"/>
</dbReference>
<name>A0AAN8WIY1_HALRR</name>
<dbReference type="Pfam" id="PF09420">
    <property type="entry name" value="Nop16"/>
    <property type="match status" value="2"/>
</dbReference>
<feature type="region of interest" description="Disordered" evidence="5">
    <location>
        <begin position="66"/>
        <end position="89"/>
    </location>
</feature>
<comment type="caution">
    <text evidence="6">The sequence shown here is derived from an EMBL/GenBank/DDBJ whole genome shotgun (WGS) entry which is preliminary data.</text>
</comment>
<accession>A0AAN8WIY1</accession>
<dbReference type="GO" id="GO:0005730">
    <property type="term" value="C:nucleolus"/>
    <property type="evidence" value="ECO:0007669"/>
    <property type="project" value="UniProtKB-SubCell"/>
</dbReference>
<comment type="subcellular location">
    <subcellularLocation>
        <location evidence="1">Nucleus</location>
        <location evidence="1">Nucleolus</location>
    </subcellularLocation>
</comment>
<feature type="compositionally biased region" description="Basic residues" evidence="5">
    <location>
        <begin position="1"/>
        <end position="26"/>
    </location>
</feature>
<sequence>MGVRKRRKGRKKYQYTNTPKKRRNQANRKLNPVIENQDLQKEWNKKKSASANVEGMGLVFKLHKMKPDNMTDGAPGPSNSKPVKVKQKKTTIVEKLESSANKKKKKILGGTRLPPDLVAYSTRMLNKYGFDFKAMARDHTNYYQDSWKQIRTKILRFIQNPRHFAVYIKERQTANLPPLPDLPSSVDMD</sequence>
<organism evidence="6 7">
    <name type="scientific">Halocaridina rubra</name>
    <name type="common">Hawaiian red shrimp</name>
    <dbReference type="NCBI Taxonomy" id="373956"/>
    <lineage>
        <taxon>Eukaryota</taxon>
        <taxon>Metazoa</taxon>
        <taxon>Ecdysozoa</taxon>
        <taxon>Arthropoda</taxon>
        <taxon>Crustacea</taxon>
        <taxon>Multicrustacea</taxon>
        <taxon>Malacostraca</taxon>
        <taxon>Eumalacostraca</taxon>
        <taxon>Eucarida</taxon>
        <taxon>Decapoda</taxon>
        <taxon>Pleocyemata</taxon>
        <taxon>Caridea</taxon>
        <taxon>Atyoidea</taxon>
        <taxon>Atyidae</taxon>
        <taxon>Halocaridina</taxon>
    </lineage>
</organism>
<evidence type="ECO:0000313" key="6">
    <source>
        <dbReference type="EMBL" id="KAK7019765.1"/>
    </source>
</evidence>
<evidence type="ECO:0000256" key="2">
    <source>
        <dbReference type="ARBA" id="ARBA00008479"/>
    </source>
</evidence>
<dbReference type="GO" id="GO:0042273">
    <property type="term" value="P:ribosomal large subunit biogenesis"/>
    <property type="evidence" value="ECO:0007669"/>
    <property type="project" value="TreeGrafter"/>
</dbReference>
<dbReference type="InterPro" id="IPR019002">
    <property type="entry name" value="Ribosome_biogenesis_Nop16"/>
</dbReference>
<comment type="similarity">
    <text evidence="2">Belongs to the NOP16 family.</text>
</comment>
<proteinExistence type="inferred from homology"/>
<evidence type="ECO:0000256" key="4">
    <source>
        <dbReference type="ARBA" id="ARBA00023242"/>
    </source>
</evidence>
<reference evidence="6 7" key="1">
    <citation type="submission" date="2023-11" db="EMBL/GenBank/DDBJ databases">
        <title>Halocaridina rubra genome assembly.</title>
        <authorList>
            <person name="Smith C."/>
        </authorList>
    </citation>
    <scope>NUCLEOTIDE SEQUENCE [LARGE SCALE GENOMIC DNA]</scope>
    <source>
        <strain evidence="6">EP-1</strain>
        <tissue evidence="6">Whole</tissue>
    </source>
</reference>
<keyword evidence="7" id="KW-1185">Reference proteome</keyword>
<protein>
    <recommendedName>
        <fullName evidence="3">Nucleolar protein 16</fullName>
    </recommendedName>
</protein>
<keyword evidence="4" id="KW-0539">Nucleus</keyword>
<evidence type="ECO:0000256" key="3">
    <source>
        <dbReference type="ARBA" id="ARBA00015522"/>
    </source>
</evidence>